<reference evidence="1 2" key="1">
    <citation type="journal article" date="2011" name="Proc. Natl. Acad. Sci. U.S.A.">
        <title>Comparative genomics of xylose-fermenting fungi for enhanced biofuel production.</title>
        <authorList>
            <person name="Wohlbach D.J."/>
            <person name="Kuo A."/>
            <person name="Sato T.K."/>
            <person name="Potts K.M."/>
            <person name="Salamov A.A."/>
            <person name="LaButti K.M."/>
            <person name="Sun H."/>
            <person name="Clum A."/>
            <person name="Pangilinan J.L."/>
            <person name="Lindquist E.A."/>
            <person name="Lucas S."/>
            <person name="Lapidus A."/>
            <person name="Jin M."/>
            <person name="Gunawan C."/>
            <person name="Balan V."/>
            <person name="Dale B.E."/>
            <person name="Jeffries T.W."/>
            <person name="Zinkel R."/>
            <person name="Barry K.W."/>
            <person name="Grigoriev I.V."/>
            <person name="Gasch A.P."/>
        </authorList>
    </citation>
    <scope>NUCLEOTIDE SEQUENCE [LARGE SCALE GENOMIC DNA]</scope>
    <source>
        <strain evidence="2">NRRL Y-27907 / 11-Y1</strain>
    </source>
</reference>
<accession>G3ATJ6</accession>
<sequence>MDLIPDINDFYKSAPKLYSLAHDSSQSSVIRHAANEVLSEWGSYVVSSREYNQGLQVHHPDIHVVSKDSMRNYVFSSLLHIGVPLEKYIADAGIANLPEKLGDCFDLMSLHYADGIHYMLAHLQKQDFITMFSDATILDKYLKLRLDNASELETSSFKVAQDDPYLQHYTAN</sequence>
<dbReference type="RefSeq" id="XP_007376992.1">
    <property type="nucleotide sequence ID" value="XM_007376930.1"/>
</dbReference>
<evidence type="ECO:0000313" key="1">
    <source>
        <dbReference type="EMBL" id="EGW30959.1"/>
    </source>
</evidence>
<keyword evidence="2" id="KW-1185">Reference proteome</keyword>
<dbReference type="GeneID" id="18874498"/>
<dbReference type="Proteomes" id="UP000000709">
    <property type="component" value="Unassembled WGS sequence"/>
</dbReference>
<gene>
    <name evidence="1" type="ORF">SPAPADRAFT_62866</name>
</gene>
<dbReference type="OrthoDB" id="10429546at2759"/>
<organism evidence="2">
    <name type="scientific">Spathaspora passalidarum (strain NRRL Y-27907 / 11-Y1)</name>
    <dbReference type="NCBI Taxonomy" id="619300"/>
    <lineage>
        <taxon>Eukaryota</taxon>
        <taxon>Fungi</taxon>
        <taxon>Dikarya</taxon>
        <taxon>Ascomycota</taxon>
        <taxon>Saccharomycotina</taxon>
        <taxon>Pichiomycetes</taxon>
        <taxon>Debaryomycetaceae</taxon>
        <taxon>Spathaspora</taxon>
    </lineage>
</organism>
<dbReference type="InParanoid" id="G3ATJ6"/>
<dbReference type="HOGENOM" id="CLU_1556232_0_0_1"/>
<name>G3ATJ6_SPAPN</name>
<protein>
    <submittedName>
        <fullName evidence="1">Uncharacterized protein</fullName>
    </submittedName>
</protein>
<proteinExistence type="predicted"/>
<dbReference type="KEGG" id="spaa:SPAPADRAFT_62866"/>
<evidence type="ECO:0000313" key="2">
    <source>
        <dbReference type="Proteomes" id="UP000000709"/>
    </source>
</evidence>
<dbReference type="EMBL" id="GL996504">
    <property type="protein sequence ID" value="EGW30959.1"/>
    <property type="molecule type" value="Genomic_DNA"/>
</dbReference>
<dbReference type="AlphaFoldDB" id="G3ATJ6"/>